<dbReference type="Proteomes" id="UP000268007">
    <property type="component" value="Unassembled WGS sequence"/>
</dbReference>
<evidence type="ECO:0000259" key="1">
    <source>
        <dbReference type="PROSITE" id="PS50146"/>
    </source>
</evidence>
<gene>
    <name evidence="2" type="ORF">BDD43_5180</name>
</gene>
<comment type="caution">
    <text evidence="2">The sequence shown here is derived from an EMBL/GenBank/DDBJ whole genome shotgun (WGS) entry which is preliminary data.</text>
</comment>
<name>A0A495J7R9_9SPHI</name>
<dbReference type="GO" id="GO:0005829">
    <property type="term" value="C:cytosol"/>
    <property type="evidence" value="ECO:0007669"/>
    <property type="project" value="TreeGrafter"/>
</dbReference>
<accession>A0A495J7R9</accession>
<dbReference type="GO" id="GO:0005524">
    <property type="term" value="F:ATP binding"/>
    <property type="evidence" value="ECO:0007669"/>
    <property type="project" value="InterPro"/>
</dbReference>
<dbReference type="GO" id="GO:0008654">
    <property type="term" value="P:phospholipid biosynthetic process"/>
    <property type="evidence" value="ECO:0007669"/>
    <property type="project" value="InterPro"/>
</dbReference>
<dbReference type="InterPro" id="IPR005218">
    <property type="entry name" value="Diacylglycerol/lipid_kinase"/>
</dbReference>
<dbReference type="PANTHER" id="PTHR30492:SF0">
    <property type="entry name" value="METHYLGLYOXAL SYNTHASE"/>
    <property type="match status" value="1"/>
</dbReference>
<dbReference type="InterPro" id="IPR016064">
    <property type="entry name" value="NAD/diacylglycerol_kinase_sf"/>
</dbReference>
<dbReference type="GO" id="GO:0019242">
    <property type="term" value="P:methylglyoxal biosynthetic process"/>
    <property type="evidence" value="ECO:0007669"/>
    <property type="project" value="InterPro"/>
</dbReference>
<dbReference type="PROSITE" id="PS50146">
    <property type="entry name" value="DAGK"/>
    <property type="match status" value="1"/>
</dbReference>
<keyword evidence="2" id="KW-0418">Kinase</keyword>
<dbReference type="RefSeq" id="WP_121200903.1">
    <property type="nucleotide sequence ID" value="NZ_RBKU01000001.1"/>
</dbReference>
<dbReference type="InterPro" id="IPR045540">
    <property type="entry name" value="YegS/DAGK_C"/>
</dbReference>
<dbReference type="Pfam" id="PF19279">
    <property type="entry name" value="YegS_C"/>
    <property type="match status" value="1"/>
</dbReference>
<dbReference type="InterPro" id="IPR004363">
    <property type="entry name" value="Methylgl_synth"/>
</dbReference>
<organism evidence="2 3">
    <name type="scientific">Mucilaginibacter gracilis</name>
    <dbReference type="NCBI Taxonomy" id="423350"/>
    <lineage>
        <taxon>Bacteria</taxon>
        <taxon>Pseudomonadati</taxon>
        <taxon>Bacteroidota</taxon>
        <taxon>Sphingobacteriia</taxon>
        <taxon>Sphingobacteriales</taxon>
        <taxon>Sphingobacteriaceae</taxon>
        <taxon>Mucilaginibacter</taxon>
    </lineage>
</organism>
<dbReference type="InterPro" id="IPR017438">
    <property type="entry name" value="ATP-NAD_kinase_N"/>
</dbReference>
<dbReference type="AlphaFoldDB" id="A0A495J7R9"/>
<dbReference type="InterPro" id="IPR001206">
    <property type="entry name" value="Diacylglycerol_kinase_cat_dom"/>
</dbReference>
<dbReference type="NCBIfam" id="TIGR00147">
    <property type="entry name" value="YegS/Rv2252/BmrU family lipid kinase"/>
    <property type="match status" value="1"/>
</dbReference>
<evidence type="ECO:0000313" key="2">
    <source>
        <dbReference type="EMBL" id="RKR84927.1"/>
    </source>
</evidence>
<dbReference type="GO" id="GO:0016301">
    <property type="term" value="F:kinase activity"/>
    <property type="evidence" value="ECO:0007669"/>
    <property type="project" value="UniProtKB-KW"/>
</dbReference>
<proteinExistence type="predicted"/>
<evidence type="ECO:0000313" key="3">
    <source>
        <dbReference type="Proteomes" id="UP000268007"/>
    </source>
</evidence>
<dbReference type="PANTHER" id="PTHR30492">
    <property type="entry name" value="METHYLGLYOXAL SYNTHASE"/>
    <property type="match status" value="1"/>
</dbReference>
<dbReference type="Gene3D" id="2.60.200.40">
    <property type="match status" value="1"/>
</dbReference>
<dbReference type="SMART" id="SM00046">
    <property type="entry name" value="DAGKc"/>
    <property type="match status" value="1"/>
</dbReference>
<protein>
    <submittedName>
        <fullName evidence="2">YegS/Rv2252/BmrU family lipid kinase</fullName>
    </submittedName>
</protein>
<dbReference type="SUPFAM" id="SSF111331">
    <property type="entry name" value="NAD kinase/diacylglycerol kinase-like"/>
    <property type="match status" value="1"/>
</dbReference>
<keyword evidence="2" id="KW-0808">Transferase</keyword>
<reference evidence="2 3" key="1">
    <citation type="submission" date="2018-10" db="EMBL/GenBank/DDBJ databases">
        <title>Genomic Encyclopedia of Archaeal and Bacterial Type Strains, Phase II (KMG-II): from individual species to whole genera.</title>
        <authorList>
            <person name="Goeker M."/>
        </authorList>
    </citation>
    <scope>NUCLEOTIDE SEQUENCE [LARGE SCALE GENOMIC DNA]</scope>
    <source>
        <strain evidence="2 3">DSM 18602</strain>
    </source>
</reference>
<dbReference type="GO" id="GO:0008929">
    <property type="term" value="F:methylglyoxal synthase activity"/>
    <property type="evidence" value="ECO:0007669"/>
    <property type="project" value="InterPro"/>
</dbReference>
<dbReference type="EMBL" id="RBKU01000001">
    <property type="protein sequence ID" value="RKR84927.1"/>
    <property type="molecule type" value="Genomic_DNA"/>
</dbReference>
<sequence>MHFKNIHIIINPASGKEEPILSYLNTVLIDSGIHWDVSVTTPFRQAFDIAKWLIGKTDLIVIYGGDGSIAEVGRALYGCDTPMGIIPGGTANVMSKELGIPQDAVDAVKLIAGGHTKVITIDMAMANQTPFLLRVNLGIMADMILQTNRDLKNNFGQLAYGISAIQTLVQSAPMQYKLLIDGQEFNEEGVTLTVTNAGSIGFSDFSFLPDINVTDGYLDVILMNNTDLTSLLRVAGTMLFQTESDVLKHWRCKQVTVTLNQPVSYICDDTEQQSSVISIKIMPRVLKVLVADNYHAHVR</sequence>
<keyword evidence="3" id="KW-1185">Reference proteome</keyword>
<dbReference type="OrthoDB" id="9786026at2"/>
<feature type="domain" description="DAGKc" evidence="1">
    <location>
        <begin position="1"/>
        <end position="130"/>
    </location>
</feature>
<dbReference type="Gene3D" id="3.40.50.10330">
    <property type="entry name" value="Probable inorganic polyphosphate/atp-NAD kinase, domain 1"/>
    <property type="match status" value="1"/>
</dbReference>
<dbReference type="Pfam" id="PF00781">
    <property type="entry name" value="DAGK_cat"/>
    <property type="match status" value="1"/>
</dbReference>